<organism evidence="2 3">
    <name type="scientific">Rhodoplanes tepidamans</name>
    <name type="common">Rhodoplanes cryptolactis</name>
    <dbReference type="NCBI Taxonomy" id="200616"/>
    <lineage>
        <taxon>Bacteria</taxon>
        <taxon>Pseudomonadati</taxon>
        <taxon>Pseudomonadota</taxon>
        <taxon>Alphaproteobacteria</taxon>
        <taxon>Hyphomicrobiales</taxon>
        <taxon>Nitrobacteraceae</taxon>
        <taxon>Rhodoplanes</taxon>
    </lineage>
</organism>
<comment type="caution">
    <text evidence="2">The sequence shown here is derived from an EMBL/GenBank/DDBJ whole genome shotgun (WGS) entry which is preliminary data.</text>
</comment>
<dbReference type="Proteomes" id="UP001165652">
    <property type="component" value="Unassembled WGS sequence"/>
</dbReference>
<reference evidence="2" key="1">
    <citation type="journal article" date="2023" name="Microbiol Resour">
        <title>Genome Sequences of Rhodoplanes serenus and Two Thermotolerant Strains, Rhodoplanes tepidamans and 'Rhodoplanes cryptolactis,' Further Refine the Genus.</title>
        <authorList>
            <person name="Rayyan A.A."/>
            <person name="Kyndt J.A."/>
        </authorList>
    </citation>
    <scope>NUCLEOTIDE SEQUENCE</scope>
    <source>
        <strain evidence="2">DSM 9987</strain>
    </source>
</reference>
<name>A0ABT5JFT6_RHOTP</name>
<dbReference type="EMBL" id="JAQQLI010000047">
    <property type="protein sequence ID" value="MDC7788574.1"/>
    <property type="molecule type" value="Genomic_DNA"/>
</dbReference>
<gene>
    <name evidence="2" type="ORF">PQJ73_23035</name>
</gene>
<dbReference type="Pfam" id="PF01144">
    <property type="entry name" value="CoA_trans"/>
    <property type="match status" value="1"/>
</dbReference>
<accession>A0ABT5JFT6</accession>
<dbReference type="InterPro" id="IPR004165">
    <property type="entry name" value="CoA_trans_fam_I"/>
</dbReference>
<dbReference type="SUPFAM" id="SSF100950">
    <property type="entry name" value="NagB/RpiA/CoA transferase-like"/>
    <property type="match status" value="1"/>
</dbReference>
<proteinExistence type="predicted"/>
<dbReference type="SMART" id="SM00882">
    <property type="entry name" value="CoA_trans"/>
    <property type="match status" value="1"/>
</dbReference>
<dbReference type="PANTHER" id="PTHR13707:SF60">
    <property type="entry name" value="ACETATE COA-TRANSFERASE SUBUNIT ALPHA"/>
    <property type="match status" value="1"/>
</dbReference>
<protein>
    <submittedName>
        <fullName evidence="2">Acetyl-CoA--acetoacetyl-CoA transferase subunit alpha</fullName>
    </submittedName>
</protein>
<evidence type="ECO:0000313" key="2">
    <source>
        <dbReference type="EMBL" id="MDC7788574.1"/>
    </source>
</evidence>
<dbReference type="RefSeq" id="WP_272779409.1">
    <property type="nucleotide sequence ID" value="NZ_JAQQLI010000047.1"/>
</dbReference>
<keyword evidence="3" id="KW-1185">Reference proteome</keyword>
<dbReference type="InterPro" id="IPR037171">
    <property type="entry name" value="NagB/RpiA_transferase-like"/>
</dbReference>
<evidence type="ECO:0000256" key="1">
    <source>
        <dbReference type="ARBA" id="ARBA00022679"/>
    </source>
</evidence>
<dbReference type="GO" id="GO:0016740">
    <property type="term" value="F:transferase activity"/>
    <property type="evidence" value="ECO:0007669"/>
    <property type="project" value="UniProtKB-KW"/>
</dbReference>
<dbReference type="Gene3D" id="3.40.1080.10">
    <property type="entry name" value="Glutaconate Coenzyme A-transferase"/>
    <property type="match status" value="1"/>
</dbReference>
<evidence type="ECO:0000313" key="3">
    <source>
        <dbReference type="Proteomes" id="UP001165652"/>
    </source>
</evidence>
<keyword evidence="1 2" id="KW-0808">Transferase</keyword>
<dbReference type="PANTHER" id="PTHR13707">
    <property type="entry name" value="KETOACID-COENZYME A TRANSFERASE"/>
    <property type="match status" value="1"/>
</dbReference>
<sequence>MSKVMQLDDAMRRVSRGSRLMIGEFVGAAEPIRCIEWLVEHEVGDLTLIALTPGMTGGFGKGHLYAKGLVKELISSHVATTTESSDAYLADKLMVRQFYPMGTVAEKVRAGAMGLGGVLVPVGIGILDQPGLFPQLTEPKPKITLNGKEYFVEEALRADVALVKGWRADPLGNVEFRYTSAQNQCDIAMAADYAIVEVNEIVPVGTIPPDRVGIPGPFIDAVVQGQTLAEQQDHYRNHWIKLGRLAPVAA</sequence>
<reference evidence="2" key="2">
    <citation type="submission" date="2023-02" db="EMBL/GenBank/DDBJ databases">
        <authorList>
            <person name="Rayyan A."/>
            <person name="Meyer T."/>
            <person name="Kyndt J.A."/>
        </authorList>
    </citation>
    <scope>NUCLEOTIDE SEQUENCE</scope>
    <source>
        <strain evidence="2">DSM 9987</strain>
    </source>
</reference>